<accession>A0AAN7JIT2</accession>
<feature type="transmembrane region" description="Helical" evidence="2">
    <location>
        <begin position="37"/>
        <end position="60"/>
    </location>
</feature>
<organism evidence="3 4">
    <name type="scientific">Trapa incisa</name>
    <dbReference type="NCBI Taxonomy" id="236973"/>
    <lineage>
        <taxon>Eukaryota</taxon>
        <taxon>Viridiplantae</taxon>
        <taxon>Streptophyta</taxon>
        <taxon>Embryophyta</taxon>
        <taxon>Tracheophyta</taxon>
        <taxon>Spermatophyta</taxon>
        <taxon>Magnoliopsida</taxon>
        <taxon>eudicotyledons</taxon>
        <taxon>Gunneridae</taxon>
        <taxon>Pentapetalae</taxon>
        <taxon>rosids</taxon>
        <taxon>malvids</taxon>
        <taxon>Myrtales</taxon>
        <taxon>Lythraceae</taxon>
        <taxon>Trapa</taxon>
    </lineage>
</organism>
<protein>
    <submittedName>
        <fullName evidence="3">Uncharacterized protein</fullName>
    </submittedName>
</protein>
<reference evidence="3 4" key="1">
    <citation type="journal article" date="2023" name="Hortic Res">
        <title>Pangenome of water caltrop reveals structural variations and asymmetric subgenome divergence after allopolyploidization.</title>
        <authorList>
            <person name="Zhang X."/>
            <person name="Chen Y."/>
            <person name="Wang L."/>
            <person name="Yuan Y."/>
            <person name="Fang M."/>
            <person name="Shi L."/>
            <person name="Lu R."/>
            <person name="Comes H.P."/>
            <person name="Ma Y."/>
            <person name="Chen Y."/>
            <person name="Huang G."/>
            <person name="Zhou Y."/>
            <person name="Zheng Z."/>
            <person name="Qiu Y."/>
        </authorList>
    </citation>
    <scope>NUCLEOTIDE SEQUENCE [LARGE SCALE GENOMIC DNA]</scope>
    <source>
        <tissue evidence="3">Roots</tissue>
    </source>
</reference>
<evidence type="ECO:0000313" key="3">
    <source>
        <dbReference type="EMBL" id="KAK4746019.1"/>
    </source>
</evidence>
<sequence>MPPPESRAPETDHQPNEWPSDGVVGITVSELKLQHGIAIPLVAMNLTWFAKLAITTAFLGRLGKLQLAGGTLGFTFANVTGFSVLNGLVGPWSPSAARPTVPRTSTSSARSSS</sequence>
<evidence type="ECO:0000313" key="4">
    <source>
        <dbReference type="Proteomes" id="UP001345219"/>
    </source>
</evidence>
<dbReference type="Proteomes" id="UP001345219">
    <property type="component" value="Chromosome 10"/>
</dbReference>
<evidence type="ECO:0000256" key="2">
    <source>
        <dbReference type="SAM" id="Phobius"/>
    </source>
</evidence>
<keyword evidence="2" id="KW-0472">Membrane</keyword>
<evidence type="ECO:0000256" key="1">
    <source>
        <dbReference type="SAM" id="MobiDB-lite"/>
    </source>
</evidence>
<proteinExistence type="predicted"/>
<feature type="region of interest" description="Disordered" evidence="1">
    <location>
        <begin position="91"/>
        <end position="113"/>
    </location>
</feature>
<dbReference type="AlphaFoldDB" id="A0AAN7JIT2"/>
<gene>
    <name evidence="3" type="ORF">SAY87_012331</name>
</gene>
<comment type="caution">
    <text evidence="3">The sequence shown here is derived from an EMBL/GenBank/DDBJ whole genome shotgun (WGS) entry which is preliminary data.</text>
</comment>
<keyword evidence="2" id="KW-0812">Transmembrane</keyword>
<feature type="transmembrane region" description="Helical" evidence="2">
    <location>
        <begin position="67"/>
        <end position="89"/>
    </location>
</feature>
<dbReference type="EMBL" id="JAXIOK010000021">
    <property type="protein sequence ID" value="KAK4746019.1"/>
    <property type="molecule type" value="Genomic_DNA"/>
</dbReference>
<name>A0AAN7JIT2_9MYRT</name>
<keyword evidence="2" id="KW-1133">Transmembrane helix</keyword>
<feature type="compositionally biased region" description="Low complexity" evidence="1">
    <location>
        <begin position="97"/>
        <end position="113"/>
    </location>
</feature>
<feature type="region of interest" description="Disordered" evidence="1">
    <location>
        <begin position="1"/>
        <end position="21"/>
    </location>
</feature>
<keyword evidence="4" id="KW-1185">Reference proteome</keyword>